<sequence>MSFPDLFRLPDVALRVVLRLMDLHEAIQFSLCSKKSKNLIKFECRLKYTPRLSLNHRQKSSYMWIFDAEEPYGSYTFEPRSSPPISDNIRKQIIAEMDQMPESVKSRKIGDATFTIWEENLYSEDFSFDYRTFWEDPDAGILIFVSYLVDLLGIDVQDLRVTSDSKSIVDWIIRRQNSIDKLFYVGKVREIEAMWPREFRRRCIDGSNTDLTNEDLNKMLLRGDLIHVDITILGSIDFEMVTRGLNAKKVEREEPISYVEDPDFSYTIGTSWDYQKDDGTMASVFLIRDDLEGESDFGMVTWPDSEGNTYDS</sequence>
<dbReference type="AlphaFoldDB" id="A0A1I7TYB5"/>
<keyword evidence="2" id="KW-1185">Reference proteome</keyword>
<organism evidence="2 3">
    <name type="scientific">Caenorhabditis tropicalis</name>
    <dbReference type="NCBI Taxonomy" id="1561998"/>
    <lineage>
        <taxon>Eukaryota</taxon>
        <taxon>Metazoa</taxon>
        <taxon>Ecdysozoa</taxon>
        <taxon>Nematoda</taxon>
        <taxon>Chromadorea</taxon>
        <taxon>Rhabditida</taxon>
        <taxon>Rhabditina</taxon>
        <taxon>Rhabditomorpha</taxon>
        <taxon>Rhabditoidea</taxon>
        <taxon>Rhabditidae</taxon>
        <taxon>Peloderinae</taxon>
        <taxon>Caenorhabditis</taxon>
    </lineage>
</organism>
<proteinExistence type="predicted"/>
<dbReference type="PANTHER" id="PTHR21503:SF8">
    <property type="entry name" value="F-BOX ASSOCIATED DOMAIN-CONTAINING PROTEIN-RELATED"/>
    <property type="match status" value="1"/>
</dbReference>
<dbReference type="Proteomes" id="UP000095282">
    <property type="component" value="Unplaced"/>
</dbReference>
<protein>
    <submittedName>
        <fullName evidence="3">F-box domain-containing protein</fullName>
    </submittedName>
</protein>
<accession>A0A1I7TYB5</accession>
<feature type="domain" description="F-box" evidence="1">
    <location>
        <begin position="3"/>
        <end position="51"/>
    </location>
</feature>
<evidence type="ECO:0000313" key="3">
    <source>
        <dbReference type="WBParaSite" id="Csp11.Scaffold629.g13012.t1"/>
    </source>
</evidence>
<dbReference type="Pfam" id="PF00646">
    <property type="entry name" value="F-box"/>
    <property type="match status" value="1"/>
</dbReference>
<reference evidence="3" key="1">
    <citation type="submission" date="2016-11" db="UniProtKB">
        <authorList>
            <consortium name="WormBaseParasite"/>
        </authorList>
    </citation>
    <scope>IDENTIFICATION</scope>
</reference>
<dbReference type="WBParaSite" id="Csp11.Scaffold629.g13012.t1">
    <property type="protein sequence ID" value="Csp11.Scaffold629.g13012.t1"/>
    <property type="gene ID" value="Csp11.Scaffold629.g13012"/>
</dbReference>
<dbReference type="PANTHER" id="PTHR21503">
    <property type="entry name" value="F-BOX-CONTAINING HYPOTHETICAL PROTEIN C.ELEGANS"/>
    <property type="match status" value="1"/>
</dbReference>
<evidence type="ECO:0000259" key="1">
    <source>
        <dbReference type="PROSITE" id="PS50181"/>
    </source>
</evidence>
<dbReference type="PROSITE" id="PS50181">
    <property type="entry name" value="FBOX"/>
    <property type="match status" value="1"/>
</dbReference>
<name>A0A1I7TYB5_9PELO</name>
<dbReference type="InterPro" id="IPR001810">
    <property type="entry name" value="F-box_dom"/>
</dbReference>
<evidence type="ECO:0000313" key="2">
    <source>
        <dbReference type="Proteomes" id="UP000095282"/>
    </source>
</evidence>